<gene>
    <name evidence="5" type="ORF">FCM35_KLT22279</name>
</gene>
<keyword evidence="6" id="KW-1185">Reference proteome</keyword>
<evidence type="ECO:0000313" key="6">
    <source>
        <dbReference type="Proteomes" id="UP000623129"/>
    </source>
</evidence>
<feature type="repeat" description="PPR" evidence="4">
    <location>
        <begin position="326"/>
        <end position="360"/>
    </location>
</feature>
<dbReference type="OrthoDB" id="185373at2759"/>
<dbReference type="PANTHER" id="PTHR47939">
    <property type="entry name" value="MEMBRANE-ASSOCIATED SALT-INDUCIBLE PROTEIN-LIKE"/>
    <property type="match status" value="1"/>
</dbReference>
<dbReference type="EMBL" id="SWLB01000143">
    <property type="protein sequence ID" value="KAF3320124.1"/>
    <property type="molecule type" value="Genomic_DNA"/>
</dbReference>
<evidence type="ECO:0000256" key="3">
    <source>
        <dbReference type="ARBA" id="ARBA00022946"/>
    </source>
</evidence>
<evidence type="ECO:0000256" key="1">
    <source>
        <dbReference type="ARBA" id="ARBA00007626"/>
    </source>
</evidence>
<organism evidence="5 6">
    <name type="scientific">Carex littledalei</name>
    <dbReference type="NCBI Taxonomy" id="544730"/>
    <lineage>
        <taxon>Eukaryota</taxon>
        <taxon>Viridiplantae</taxon>
        <taxon>Streptophyta</taxon>
        <taxon>Embryophyta</taxon>
        <taxon>Tracheophyta</taxon>
        <taxon>Spermatophyta</taxon>
        <taxon>Magnoliopsida</taxon>
        <taxon>Liliopsida</taxon>
        <taxon>Poales</taxon>
        <taxon>Cyperaceae</taxon>
        <taxon>Cyperoideae</taxon>
        <taxon>Cariceae</taxon>
        <taxon>Carex</taxon>
        <taxon>Carex subgen. Euthyceras</taxon>
    </lineage>
</organism>
<evidence type="ECO:0000313" key="5">
    <source>
        <dbReference type="EMBL" id="KAF3320124.1"/>
    </source>
</evidence>
<dbReference type="InterPro" id="IPR050667">
    <property type="entry name" value="PPR-containing_protein"/>
</dbReference>
<feature type="repeat" description="PPR" evidence="4">
    <location>
        <begin position="221"/>
        <end position="255"/>
    </location>
</feature>
<sequence>MLSLCVVRRICAAIDAVAITCIAAGISKSVKKRDIANYAHSANHHPENFPTIESCRAALLKKGKIQAPKPQTNNDLGPQDNTNEPAIIRMKKERDPEKLFSLFQSNAQNRIVVENRFIFEDMVSRLAGAQRLDLIQQIFECQIGLPQGRREGFVMRIIALYGRANMPDHAVKTFEEMHLFGCKRTVKSFNATLKVLSQASQFHELYQLFGNAPQIYGIQLDEISYNTLIKVMCEMGSLNSAYRVMLEMGKSGVKPDVVTYTTLISAFYKKSLRKVGDGLWNLMRLRGCNPTLATYNVRIQYLINQRRTFEANNLVHIMHKSRIKPDEVTYNLIIKGFFIMGEIQMANNVFYSMSRRGCEPNGKIYQTMVHYLCEERDFGLAFRLCKKSMERNWYPSVDTIRKLLKGLIAVSKDINASEIMRLVVRRIPRYSSEEIMSFQEIVSRTLMRTEKGT</sequence>
<proteinExistence type="inferred from homology"/>
<dbReference type="PROSITE" id="PS51375">
    <property type="entry name" value="PPR"/>
    <property type="match status" value="3"/>
</dbReference>
<dbReference type="Gene3D" id="1.25.40.10">
    <property type="entry name" value="Tetratricopeptide repeat domain"/>
    <property type="match status" value="2"/>
</dbReference>
<protein>
    <submittedName>
        <fullName evidence="5">Pentatricopeptide repeat-containing protein</fullName>
    </submittedName>
</protein>
<dbReference type="InterPro" id="IPR002885">
    <property type="entry name" value="PPR_rpt"/>
</dbReference>
<dbReference type="Proteomes" id="UP000623129">
    <property type="component" value="Unassembled WGS sequence"/>
</dbReference>
<keyword evidence="3" id="KW-0809">Transit peptide</keyword>
<feature type="repeat" description="PPR" evidence="4">
    <location>
        <begin position="256"/>
        <end position="290"/>
    </location>
</feature>
<dbReference type="InterPro" id="IPR011990">
    <property type="entry name" value="TPR-like_helical_dom_sf"/>
</dbReference>
<accession>A0A833QDZ2</accession>
<dbReference type="Pfam" id="PF01535">
    <property type="entry name" value="PPR"/>
    <property type="match status" value="1"/>
</dbReference>
<dbReference type="AlphaFoldDB" id="A0A833QDZ2"/>
<name>A0A833QDZ2_9POAL</name>
<dbReference type="Pfam" id="PF13041">
    <property type="entry name" value="PPR_2"/>
    <property type="match status" value="2"/>
</dbReference>
<comment type="caution">
    <text evidence="5">The sequence shown here is derived from an EMBL/GenBank/DDBJ whole genome shotgun (WGS) entry which is preliminary data.</text>
</comment>
<reference evidence="5" key="1">
    <citation type="submission" date="2020-01" db="EMBL/GenBank/DDBJ databases">
        <title>Genome sequence of Kobresia littledalei, the first chromosome-level genome in the family Cyperaceae.</title>
        <authorList>
            <person name="Qu G."/>
        </authorList>
    </citation>
    <scope>NUCLEOTIDE SEQUENCE</scope>
    <source>
        <strain evidence="5">C.B.Clarke</strain>
        <tissue evidence="5">Leaf</tissue>
    </source>
</reference>
<dbReference type="PANTHER" id="PTHR47939:SF7">
    <property type="entry name" value="REPEAT-CONTAINING PROTEIN, PUTATIVE-RELATED"/>
    <property type="match status" value="1"/>
</dbReference>
<comment type="similarity">
    <text evidence="1">Belongs to the PPR family. P subfamily.</text>
</comment>
<dbReference type="NCBIfam" id="TIGR00756">
    <property type="entry name" value="PPR"/>
    <property type="match status" value="5"/>
</dbReference>
<evidence type="ECO:0000256" key="4">
    <source>
        <dbReference type="PROSITE-ProRule" id="PRU00708"/>
    </source>
</evidence>
<keyword evidence="2" id="KW-0677">Repeat</keyword>
<evidence type="ECO:0000256" key="2">
    <source>
        <dbReference type="ARBA" id="ARBA00022737"/>
    </source>
</evidence>